<sequence>MAPGGRLMVVLKYAQMTKGKDLYGRYRWTCSFKVHVIGDDGQWKETRDIGNLALFVGVNNSLCVPTSERSDIKAGCIYFTDDEPRVAAALGKPMDLWADESDARAVGVYRLKDGTVKKMEALGHHYRTLSAPPVWITPSIS</sequence>
<dbReference type="PANTHER" id="PTHR45560">
    <property type="entry name" value="OS04G0163150 PROTEIN-RELATED"/>
    <property type="match status" value="1"/>
</dbReference>
<accession>A0A9R0XXB4</accession>
<dbReference type="AlphaFoldDB" id="A0A9R0XXB4"/>
<reference evidence="2 3" key="1">
    <citation type="submission" date="2017-09" db="EMBL/GenBank/DDBJ databases">
        <authorList>
            <consortium name="International Durum Wheat Genome Sequencing Consortium (IDWGSC)"/>
            <person name="Milanesi L."/>
        </authorList>
    </citation>
    <scope>NUCLEOTIDE SEQUENCE [LARGE SCALE GENOMIC DNA]</scope>
    <source>
        <strain evidence="3">cv. Svevo</strain>
    </source>
</reference>
<protein>
    <recommendedName>
        <fullName evidence="1">KIB1-4 beta-propeller domain-containing protein</fullName>
    </recommendedName>
</protein>
<name>A0A9R0XXB4_TRITD</name>
<dbReference type="InterPro" id="IPR005174">
    <property type="entry name" value="KIB1-4_b-propeller"/>
</dbReference>
<feature type="domain" description="KIB1-4 beta-propeller" evidence="1">
    <location>
        <begin position="5"/>
        <end position="109"/>
    </location>
</feature>
<keyword evidence="3" id="KW-1185">Reference proteome</keyword>
<gene>
    <name evidence="2" type="ORF">TRITD_6Av1G060460</name>
</gene>
<proteinExistence type="predicted"/>
<evidence type="ECO:0000313" key="3">
    <source>
        <dbReference type="Proteomes" id="UP000324705"/>
    </source>
</evidence>
<evidence type="ECO:0000259" key="1">
    <source>
        <dbReference type="Pfam" id="PF03478"/>
    </source>
</evidence>
<dbReference type="EMBL" id="LT934121">
    <property type="protein sequence ID" value="VAI44774.1"/>
    <property type="molecule type" value="Genomic_DNA"/>
</dbReference>
<dbReference type="Pfam" id="PF03478">
    <property type="entry name" value="Beta-prop_KIB1-4"/>
    <property type="match status" value="1"/>
</dbReference>
<organism evidence="2 3">
    <name type="scientific">Triticum turgidum subsp. durum</name>
    <name type="common">Durum wheat</name>
    <name type="synonym">Triticum durum</name>
    <dbReference type="NCBI Taxonomy" id="4567"/>
    <lineage>
        <taxon>Eukaryota</taxon>
        <taxon>Viridiplantae</taxon>
        <taxon>Streptophyta</taxon>
        <taxon>Embryophyta</taxon>
        <taxon>Tracheophyta</taxon>
        <taxon>Spermatophyta</taxon>
        <taxon>Magnoliopsida</taxon>
        <taxon>Liliopsida</taxon>
        <taxon>Poales</taxon>
        <taxon>Poaceae</taxon>
        <taxon>BOP clade</taxon>
        <taxon>Pooideae</taxon>
        <taxon>Triticodae</taxon>
        <taxon>Triticeae</taxon>
        <taxon>Triticinae</taxon>
        <taxon>Triticum</taxon>
    </lineage>
</organism>
<dbReference type="Proteomes" id="UP000324705">
    <property type="component" value="Chromosome 6A"/>
</dbReference>
<dbReference type="OMA" id="HARNDED"/>
<dbReference type="PANTHER" id="PTHR45560:SF4">
    <property type="entry name" value="OS04G0164500 PROTEIN"/>
    <property type="match status" value="1"/>
</dbReference>
<evidence type="ECO:0000313" key="2">
    <source>
        <dbReference type="EMBL" id="VAI44774.1"/>
    </source>
</evidence>
<dbReference type="Gramene" id="TRITD6Av1G060460.1">
    <property type="protein sequence ID" value="TRITD6Av1G060460.1"/>
    <property type="gene ID" value="TRITD6Av1G060460"/>
</dbReference>